<comment type="caution">
    <text evidence="2">The sequence shown here is derived from an EMBL/GenBank/DDBJ whole genome shotgun (WGS) entry which is preliminary data.</text>
</comment>
<accession>A0A927ZUN1</accession>
<evidence type="ECO:0000313" key="3">
    <source>
        <dbReference type="Proteomes" id="UP000768462"/>
    </source>
</evidence>
<evidence type="ECO:0000256" key="1">
    <source>
        <dbReference type="SAM" id="MobiDB-lite"/>
    </source>
</evidence>
<proteinExistence type="predicted"/>
<reference evidence="2" key="1">
    <citation type="submission" date="2019-04" db="EMBL/GenBank/DDBJ databases">
        <title>Evolution of Biomass-Degrading Anaerobic Consortia Revealed by Metagenomics.</title>
        <authorList>
            <person name="Peng X."/>
        </authorList>
    </citation>
    <scope>NUCLEOTIDE SEQUENCE</scope>
    <source>
        <strain evidence="2">SIG254</strain>
    </source>
</reference>
<protein>
    <submittedName>
        <fullName evidence="2">Uncharacterized protein</fullName>
    </submittedName>
</protein>
<evidence type="ECO:0000313" key="2">
    <source>
        <dbReference type="EMBL" id="MBE6061183.1"/>
    </source>
</evidence>
<organism evidence="2 3">
    <name type="scientific">Clostridium sulfidigenes</name>
    <dbReference type="NCBI Taxonomy" id="318464"/>
    <lineage>
        <taxon>Bacteria</taxon>
        <taxon>Bacillati</taxon>
        <taxon>Bacillota</taxon>
        <taxon>Clostridia</taxon>
        <taxon>Eubacteriales</taxon>
        <taxon>Clostridiaceae</taxon>
        <taxon>Clostridium</taxon>
    </lineage>
</organism>
<feature type="region of interest" description="Disordered" evidence="1">
    <location>
        <begin position="1"/>
        <end position="29"/>
    </location>
</feature>
<dbReference type="AlphaFoldDB" id="A0A927ZUN1"/>
<dbReference type="Proteomes" id="UP000768462">
    <property type="component" value="Unassembled WGS sequence"/>
</dbReference>
<dbReference type="EMBL" id="SVCM01000154">
    <property type="protein sequence ID" value="MBE6061183.1"/>
    <property type="molecule type" value="Genomic_DNA"/>
</dbReference>
<name>A0A927ZUN1_9CLOT</name>
<feature type="compositionally biased region" description="Basic and acidic residues" evidence="1">
    <location>
        <begin position="1"/>
        <end position="12"/>
    </location>
</feature>
<gene>
    <name evidence="2" type="ORF">E7215_13575</name>
</gene>
<sequence length="178" mass="20176">MNTIDRELRYMTDENFNPTPKDMYSMPEEGKDLEMPTKYEAQEDKSPKGEAPKGGIGPILIPCNCPQDFGQLGVIDATTTGRIVKFSIKVKNLCRNKEYIVAVILYKWVWVWPCKWVKVPIAEDFKIAKYTGSGSCGTDTVYFQLAIKEPLCSGQYIGIDVIDNYIDPCNLQFKNTVK</sequence>